<evidence type="ECO:0008006" key="3">
    <source>
        <dbReference type="Google" id="ProtNLM"/>
    </source>
</evidence>
<protein>
    <recommendedName>
        <fullName evidence="3">NAD(P)-binding domain-containing protein</fullName>
    </recommendedName>
</protein>
<comment type="caution">
    <text evidence="1">The sequence shown here is derived from an EMBL/GenBank/DDBJ whole genome shotgun (WGS) entry which is preliminary data.</text>
</comment>
<dbReference type="EMBL" id="MDYO01000002">
    <property type="protein sequence ID" value="OQE02553.1"/>
    <property type="molecule type" value="Genomic_DNA"/>
</dbReference>
<reference evidence="2" key="1">
    <citation type="journal article" date="2017" name="Nat. Microbiol.">
        <title>Global analysis of biosynthetic gene clusters reveals vast potential of secondary metabolite production in Penicillium species.</title>
        <authorList>
            <person name="Nielsen J.C."/>
            <person name="Grijseels S."/>
            <person name="Prigent S."/>
            <person name="Ji B."/>
            <person name="Dainat J."/>
            <person name="Nielsen K.F."/>
            <person name="Frisvad J.C."/>
            <person name="Workman M."/>
            <person name="Nielsen J."/>
        </authorList>
    </citation>
    <scope>NUCLEOTIDE SEQUENCE [LARGE SCALE GENOMIC DNA]</scope>
    <source>
        <strain evidence="2">IBT 29525</strain>
    </source>
</reference>
<keyword evidence="2" id="KW-1185">Reference proteome</keyword>
<gene>
    <name evidence="1" type="ORF">PENSOL_c002G05450</name>
</gene>
<evidence type="ECO:0000313" key="1">
    <source>
        <dbReference type="EMBL" id="OQE02553.1"/>
    </source>
</evidence>
<name>A0A1V6RMG8_9EURO</name>
<organism evidence="1 2">
    <name type="scientific">Penicillium solitum</name>
    <dbReference type="NCBI Taxonomy" id="60172"/>
    <lineage>
        <taxon>Eukaryota</taxon>
        <taxon>Fungi</taxon>
        <taxon>Dikarya</taxon>
        <taxon>Ascomycota</taxon>
        <taxon>Pezizomycotina</taxon>
        <taxon>Eurotiomycetes</taxon>
        <taxon>Eurotiomycetidae</taxon>
        <taxon>Eurotiales</taxon>
        <taxon>Aspergillaceae</taxon>
        <taxon>Penicillium</taxon>
    </lineage>
</organism>
<dbReference type="Proteomes" id="UP000191612">
    <property type="component" value="Unassembled WGS sequence"/>
</dbReference>
<dbReference type="AlphaFoldDB" id="A0A1V6RMG8"/>
<proteinExistence type="predicted"/>
<evidence type="ECO:0000313" key="2">
    <source>
        <dbReference type="Proteomes" id="UP000191612"/>
    </source>
</evidence>
<sequence>MSLQEAADRWMNGNTIFTETVFASNARARSDRARELGWQPKFDASPLQSAIEADIKAILG</sequence>
<accession>A0A1V6RMG8</accession>